<comment type="similarity">
    <text evidence="2">Belongs to the fungal Na(+)/H(+) exchanger family.</text>
</comment>
<keyword evidence="4" id="KW-0050">Antiport</keyword>
<dbReference type="PANTHER" id="PTHR31382">
    <property type="entry name" value="NA(+)/H(+) ANTIPORTER"/>
    <property type="match status" value="1"/>
</dbReference>
<feature type="transmembrane region" description="Helical" evidence="12">
    <location>
        <begin position="6"/>
        <end position="28"/>
    </location>
</feature>
<proteinExistence type="inferred from homology"/>
<evidence type="ECO:0000313" key="15">
    <source>
        <dbReference type="Proteomes" id="UP000240883"/>
    </source>
</evidence>
<feature type="compositionally biased region" description="Polar residues" evidence="11">
    <location>
        <begin position="505"/>
        <end position="515"/>
    </location>
</feature>
<feature type="domain" description="Cation/H+ exchanger transmembrane" evidence="13">
    <location>
        <begin position="25"/>
        <end position="436"/>
    </location>
</feature>
<evidence type="ECO:0000256" key="5">
    <source>
        <dbReference type="ARBA" id="ARBA00022692"/>
    </source>
</evidence>
<keyword evidence="7" id="KW-0915">Sodium</keyword>
<dbReference type="GO" id="GO:0015385">
    <property type="term" value="F:sodium:proton antiporter activity"/>
    <property type="evidence" value="ECO:0007669"/>
    <property type="project" value="InterPro"/>
</dbReference>
<dbReference type="Pfam" id="PF00999">
    <property type="entry name" value="Na_H_Exchanger"/>
    <property type="match status" value="1"/>
</dbReference>
<keyword evidence="10" id="KW-0739">Sodium transport</keyword>
<feature type="transmembrane region" description="Helical" evidence="12">
    <location>
        <begin position="335"/>
        <end position="351"/>
    </location>
</feature>
<dbReference type="InterPro" id="IPR038770">
    <property type="entry name" value="Na+/solute_symporter_sf"/>
</dbReference>
<gene>
    <name evidence="14" type="ORF">BS50DRAFT_572824</name>
</gene>
<evidence type="ECO:0000256" key="3">
    <source>
        <dbReference type="ARBA" id="ARBA00022448"/>
    </source>
</evidence>
<keyword evidence="3" id="KW-0813">Transport</keyword>
<keyword evidence="15" id="KW-1185">Reference proteome</keyword>
<evidence type="ECO:0000256" key="7">
    <source>
        <dbReference type="ARBA" id="ARBA00023053"/>
    </source>
</evidence>
<keyword evidence="6 12" id="KW-1133">Transmembrane helix</keyword>
<dbReference type="GO" id="GO:0005886">
    <property type="term" value="C:plasma membrane"/>
    <property type="evidence" value="ECO:0007669"/>
    <property type="project" value="InterPro"/>
</dbReference>
<feature type="transmembrane region" description="Helical" evidence="12">
    <location>
        <begin position="35"/>
        <end position="53"/>
    </location>
</feature>
<evidence type="ECO:0000256" key="2">
    <source>
        <dbReference type="ARBA" id="ARBA00005248"/>
    </source>
</evidence>
<dbReference type="OrthoDB" id="5327978at2759"/>
<dbReference type="InterPro" id="IPR004712">
    <property type="entry name" value="Na+/H+_antiporter_fungi"/>
</dbReference>
<dbReference type="Proteomes" id="UP000240883">
    <property type="component" value="Unassembled WGS sequence"/>
</dbReference>
<accession>A0A2T2NRB8</accession>
<feature type="transmembrane region" description="Helical" evidence="12">
    <location>
        <begin position="105"/>
        <end position="127"/>
    </location>
</feature>
<keyword evidence="9 12" id="KW-0472">Membrane</keyword>
<reference evidence="14 15" key="1">
    <citation type="journal article" date="2018" name="Front. Microbiol.">
        <title>Genome-Wide Analysis of Corynespora cassiicola Leaf Fall Disease Putative Effectors.</title>
        <authorList>
            <person name="Lopez D."/>
            <person name="Ribeiro S."/>
            <person name="Label P."/>
            <person name="Fumanal B."/>
            <person name="Venisse J.S."/>
            <person name="Kohler A."/>
            <person name="de Oliveira R.R."/>
            <person name="Labutti K."/>
            <person name="Lipzen A."/>
            <person name="Lail K."/>
            <person name="Bauer D."/>
            <person name="Ohm R.A."/>
            <person name="Barry K.W."/>
            <person name="Spatafora J."/>
            <person name="Grigoriev I.V."/>
            <person name="Martin F.M."/>
            <person name="Pujade-Renaud V."/>
        </authorList>
    </citation>
    <scope>NUCLEOTIDE SEQUENCE [LARGE SCALE GENOMIC DNA]</scope>
    <source>
        <strain evidence="14 15">Philippines</strain>
    </source>
</reference>
<dbReference type="STRING" id="1448308.A0A2T2NRB8"/>
<evidence type="ECO:0000256" key="4">
    <source>
        <dbReference type="ARBA" id="ARBA00022449"/>
    </source>
</evidence>
<protein>
    <recommendedName>
        <fullName evidence="13">Cation/H+ exchanger transmembrane domain-containing protein</fullName>
    </recommendedName>
</protein>
<dbReference type="GO" id="GO:0036376">
    <property type="term" value="P:sodium ion export across plasma membrane"/>
    <property type="evidence" value="ECO:0007669"/>
    <property type="project" value="InterPro"/>
</dbReference>
<dbReference type="Gene3D" id="1.20.1530.20">
    <property type="match status" value="1"/>
</dbReference>
<evidence type="ECO:0000256" key="1">
    <source>
        <dbReference type="ARBA" id="ARBA00004141"/>
    </source>
</evidence>
<organism evidence="14 15">
    <name type="scientific">Corynespora cassiicola Philippines</name>
    <dbReference type="NCBI Taxonomy" id="1448308"/>
    <lineage>
        <taxon>Eukaryota</taxon>
        <taxon>Fungi</taxon>
        <taxon>Dikarya</taxon>
        <taxon>Ascomycota</taxon>
        <taxon>Pezizomycotina</taxon>
        <taxon>Dothideomycetes</taxon>
        <taxon>Pleosporomycetidae</taxon>
        <taxon>Pleosporales</taxon>
        <taxon>Corynesporascaceae</taxon>
        <taxon>Corynespora</taxon>
    </lineage>
</organism>
<feature type="compositionally biased region" description="Polar residues" evidence="11">
    <location>
        <begin position="524"/>
        <end position="547"/>
    </location>
</feature>
<evidence type="ECO:0000313" key="14">
    <source>
        <dbReference type="EMBL" id="PSN67826.1"/>
    </source>
</evidence>
<feature type="compositionally biased region" description="Polar residues" evidence="11">
    <location>
        <begin position="554"/>
        <end position="565"/>
    </location>
</feature>
<dbReference type="EMBL" id="KZ678134">
    <property type="protein sequence ID" value="PSN67826.1"/>
    <property type="molecule type" value="Genomic_DNA"/>
</dbReference>
<evidence type="ECO:0000256" key="12">
    <source>
        <dbReference type="SAM" id="Phobius"/>
    </source>
</evidence>
<dbReference type="PANTHER" id="PTHR31382:SF1">
    <property type="entry name" value="SODIUM ION_PROTON EXCHANGER (EUROFUNG)"/>
    <property type="match status" value="1"/>
</dbReference>
<evidence type="ECO:0000256" key="11">
    <source>
        <dbReference type="SAM" id="MobiDB-lite"/>
    </source>
</evidence>
<name>A0A2T2NRB8_CORCC</name>
<evidence type="ECO:0000256" key="10">
    <source>
        <dbReference type="ARBA" id="ARBA00023201"/>
    </source>
</evidence>
<feature type="transmembrane region" description="Helical" evidence="12">
    <location>
        <begin position="220"/>
        <end position="238"/>
    </location>
</feature>
<evidence type="ECO:0000256" key="9">
    <source>
        <dbReference type="ARBA" id="ARBA00023136"/>
    </source>
</evidence>
<feature type="transmembrane region" description="Helical" evidence="12">
    <location>
        <begin position="258"/>
        <end position="289"/>
    </location>
</feature>
<feature type="transmembrane region" description="Helical" evidence="12">
    <location>
        <begin position="372"/>
        <end position="391"/>
    </location>
</feature>
<comment type="subcellular location">
    <subcellularLocation>
        <location evidence="1">Membrane</location>
        <topology evidence="1">Multi-pass membrane protein</topology>
    </subcellularLocation>
</comment>
<dbReference type="GO" id="GO:0120029">
    <property type="term" value="P:proton export across plasma membrane"/>
    <property type="evidence" value="ECO:0007669"/>
    <property type="project" value="InterPro"/>
</dbReference>
<keyword evidence="5 12" id="KW-0812">Transmembrane</keyword>
<dbReference type="InterPro" id="IPR006153">
    <property type="entry name" value="Cation/H_exchanger_TM"/>
</dbReference>
<evidence type="ECO:0000256" key="6">
    <source>
        <dbReference type="ARBA" id="ARBA00022989"/>
    </source>
</evidence>
<dbReference type="GO" id="GO:0042391">
    <property type="term" value="P:regulation of membrane potential"/>
    <property type="evidence" value="ECO:0007669"/>
    <property type="project" value="InterPro"/>
</dbReference>
<evidence type="ECO:0000259" key="13">
    <source>
        <dbReference type="Pfam" id="PF00999"/>
    </source>
</evidence>
<feature type="transmembrane region" description="Helical" evidence="12">
    <location>
        <begin position="73"/>
        <end position="93"/>
    </location>
</feature>
<keyword evidence="8" id="KW-0406">Ion transport</keyword>
<dbReference type="FunFam" id="1.20.1530.20:FF:000015">
    <property type="entry name" value="Na(+)/H(+) antiporter 2"/>
    <property type="match status" value="1"/>
</dbReference>
<feature type="transmembrane region" description="Helical" evidence="12">
    <location>
        <begin position="310"/>
        <end position="329"/>
    </location>
</feature>
<feature type="transmembrane region" description="Helical" evidence="12">
    <location>
        <begin position="418"/>
        <end position="437"/>
    </location>
</feature>
<dbReference type="AlphaFoldDB" id="A0A2T2NRB8"/>
<evidence type="ECO:0000256" key="8">
    <source>
        <dbReference type="ARBA" id="ARBA00023065"/>
    </source>
</evidence>
<feature type="region of interest" description="Disordered" evidence="11">
    <location>
        <begin position="505"/>
        <end position="579"/>
    </location>
</feature>
<sequence>MPTLAVVNFNIVCATLGGFITVFGLVSYLFKEKFYLSEALISLVAGLIFSPHATNLLRPEQYALGDPETLETITLYFTRLVLGVQLVLAGVQLPSKYLQKEWKSLALLIGPGMTVMWIVTSLLVYAFVPHIGFLHALAVGACVTPTDPVLSNSIVKGKFADKNIPKELQKIIIAESGANDGLGYPFLFLPLYLIQHLGHGGQGQDNSAATAMGAWFGETWGYVIILSVIYGATVGWIAKELLHWAEDRQYVDRESFLVFAITLALFIVGTVGMIGSDDVLACFIAGNVFTWDDWFRLETMDDSFQPTLDMLLNVSIFIWFGAVCPWSAFQNNTVIPIYRLIPLGILVLLLRRPPIVFAMHKHIHQIEETRQALYVGFFGPIGVSAIFYLYVSLDFLRHIKVDGEIRPDAHYLSEVMNVVIWFLCICSIVVHGLSIPLGKLGYHLPRTISEALSTQTDDPEPFHIQNNGGQNFEQGLRRRGTGSSAIANGLPNRVYRIGRSIIRSNDSSANPTRASSRAPVALSTAPTLESTSQGPTQSISVAQSSQECVGAVENTESTQPSQIIQRTIRFPDEQLPASA</sequence>